<evidence type="ECO:0000313" key="4">
    <source>
        <dbReference type="EMBL" id="OTP27388.1"/>
    </source>
</evidence>
<dbReference type="EMBL" id="NGMS01000001">
    <property type="protein sequence ID" value="OTP27388.1"/>
    <property type="molecule type" value="Genomic_DNA"/>
</dbReference>
<dbReference type="PANTHER" id="PTHR43278:SF4">
    <property type="entry name" value="NAD(P)H-DEPENDENT FMN-CONTAINING OXIDOREDUCTASE YWQN-RELATED"/>
    <property type="match status" value="1"/>
</dbReference>
<organism evidence="4 5">
    <name type="scientific">Enterococcus mundtii</name>
    <dbReference type="NCBI Taxonomy" id="53346"/>
    <lineage>
        <taxon>Bacteria</taxon>
        <taxon>Bacillati</taxon>
        <taxon>Bacillota</taxon>
        <taxon>Bacilli</taxon>
        <taxon>Lactobacillales</taxon>
        <taxon>Enterococcaceae</taxon>
        <taxon>Enterococcus</taxon>
    </lineage>
</organism>
<keyword evidence="2" id="KW-0288">FMN</keyword>
<protein>
    <recommendedName>
        <fullName evidence="3">NADPH-dependent FMN reductase-like domain-containing protein</fullName>
    </recommendedName>
</protein>
<dbReference type="Pfam" id="PF03358">
    <property type="entry name" value="FMN_red"/>
    <property type="match status" value="1"/>
</dbReference>
<dbReference type="AlphaFoldDB" id="A0A1I4J895"/>
<dbReference type="Gene3D" id="3.40.50.360">
    <property type="match status" value="1"/>
</dbReference>
<gene>
    <name evidence="4" type="ORF">A5802_001123</name>
</gene>
<evidence type="ECO:0000256" key="1">
    <source>
        <dbReference type="ARBA" id="ARBA00022630"/>
    </source>
</evidence>
<dbReference type="InterPro" id="IPR005025">
    <property type="entry name" value="FMN_Rdtase-like_dom"/>
</dbReference>
<dbReference type="SUPFAM" id="SSF52218">
    <property type="entry name" value="Flavoproteins"/>
    <property type="match status" value="1"/>
</dbReference>
<evidence type="ECO:0000256" key="2">
    <source>
        <dbReference type="ARBA" id="ARBA00022643"/>
    </source>
</evidence>
<evidence type="ECO:0000313" key="5">
    <source>
        <dbReference type="Proteomes" id="UP000195024"/>
    </source>
</evidence>
<dbReference type="PANTHER" id="PTHR43278">
    <property type="entry name" value="NAD(P)H-DEPENDENT FMN-CONTAINING OXIDOREDUCTASE YWQN-RELATED"/>
    <property type="match status" value="1"/>
</dbReference>
<evidence type="ECO:0000259" key="3">
    <source>
        <dbReference type="Pfam" id="PF03358"/>
    </source>
</evidence>
<comment type="caution">
    <text evidence="4">The sequence shown here is derived from an EMBL/GenBank/DDBJ whole genome shotgun (WGS) entry which is preliminary data.</text>
</comment>
<accession>A0A1I4J895</accession>
<dbReference type="Proteomes" id="UP000195024">
    <property type="component" value="Unassembled WGS sequence"/>
</dbReference>
<dbReference type="InterPro" id="IPR051796">
    <property type="entry name" value="ISF_SsuE-like"/>
</dbReference>
<proteinExistence type="predicted"/>
<reference evidence="4 5" key="1">
    <citation type="submission" date="2017-05" db="EMBL/GenBank/DDBJ databases">
        <title>The Genome Sequence of Enterococcus mundtii 6B1_DIV0119.</title>
        <authorList>
            <consortium name="The Broad Institute Genomics Platform"/>
            <consortium name="The Broad Institute Genomic Center for Infectious Diseases"/>
            <person name="Earl A."/>
            <person name="Manson A."/>
            <person name="Schwartman J."/>
            <person name="Gilmore M."/>
            <person name="Abouelleil A."/>
            <person name="Cao P."/>
            <person name="Chapman S."/>
            <person name="Cusick C."/>
            <person name="Shea T."/>
            <person name="Young S."/>
            <person name="Neafsey D."/>
            <person name="Nusbaum C."/>
            <person name="Birren B."/>
        </authorList>
    </citation>
    <scope>NUCLEOTIDE SEQUENCE [LARGE SCALE GENOMIC DNA]</scope>
    <source>
        <strain evidence="4 5">6B1_DIV0119</strain>
    </source>
</reference>
<keyword evidence="1" id="KW-0285">Flavoprotein</keyword>
<dbReference type="InterPro" id="IPR029039">
    <property type="entry name" value="Flavoprotein-like_sf"/>
</dbReference>
<feature type="domain" description="NADPH-dependent FMN reductase-like" evidence="3">
    <location>
        <begin position="1"/>
        <end position="127"/>
    </location>
</feature>
<name>A0A1I4J895_ENTMU</name>
<dbReference type="RefSeq" id="WP_074799090.1">
    <property type="nucleotide sequence ID" value="NZ_FOUC01000001.1"/>
</dbReference>
<dbReference type="GO" id="GO:0016491">
    <property type="term" value="F:oxidoreductase activity"/>
    <property type="evidence" value="ECO:0007669"/>
    <property type="project" value="InterPro"/>
</dbReference>
<sequence length="158" mass="18369">MRILFINASPNKEGMTVKWGEKILKDIDYTVLHLVDYSINQLGQMTEEDEFDKVMGVIKQADVLVIGTPIYWWDVTGLLKTFIDRWTDLFEYGLDTPEAPLYQKSVFWFVQGSAAEEAISGIRQMLSNVSERFLMQELGMIYQKKDITSSNERIKQMR</sequence>